<dbReference type="GO" id="GO:0005921">
    <property type="term" value="C:gap junction"/>
    <property type="evidence" value="ECO:0007669"/>
    <property type="project" value="UniProtKB-UniRule"/>
</dbReference>
<feature type="compositionally biased region" description="Polar residues" evidence="10">
    <location>
        <begin position="455"/>
        <end position="464"/>
    </location>
</feature>
<dbReference type="PROSITE" id="PS51013">
    <property type="entry name" value="PANNEXIN"/>
    <property type="match status" value="1"/>
</dbReference>
<dbReference type="GO" id="GO:0005886">
    <property type="term" value="C:plasma membrane"/>
    <property type="evidence" value="ECO:0007669"/>
    <property type="project" value="UniProtKB-SubCell"/>
</dbReference>
<dbReference type="GO" id="GO:0034220">
    <property type="term" value="P:monoatomic ion transmembrane transport"/>
    <property type="evidence" value="ECO:0007669"/>
    <property type="project" value="UniProtKB-KW"/>
</dbReference>
<feature type="region of interest" description="Disordered" evidence="10">
    <location>
        <begin position="144"/>
        <end position="195"/>
    </location>
</feature>
<dbReference type="Proteomes" id="UP000663832">
    <property type="component" value="Unassembled WGS sequence"/>
</dbReference>
<keyword evidence="8 9" id="KW-0407">Ion channel</keyword>
<evidence type="ECO:0000256" key="4">
    <source>
        <dbReference type="ARBA" id="ARBA00022692"/>
    </source>
</evidence>
<feature type="transmembrane region" description="Helical" evidence="9">
    <location>
        <begin position="243"/>
        <end position="265"/>
    </location>
</feature>
<evidence type="ECO:0000256" key="3">
    <source>
        <dbReference type="ARBA" id="ARBA00022475"/>
    </source>
</evidence>
<keyword evidence="5 9" id="KW-1133">Transmembrane helix</keyword>
<comment type="similarity">
    <text evidence="9">Belongs to the pannexin family.</text>
</comment>
<sequence length="521" mass="61855">MDILEFVKKLSAGKHHSARNDDVFIDRLNHRYTVTMILVFAAVVTTQQYFGSPITCWVPAQFTGGYEKYANDICWIMNTYYVPMESDIPHAETTRYERMLKYYQWSPFILMFMALCFYFPRMLWRSLNNKSGLDIEKLVDEAMKHEQQEEDKKDDKKDDKKEEKKEEKTEEKKKDSEENSNEDSKKKPKDKPKKAVKDIGDMIIAYAENRYTSPDLPSRESKRFPQKVVYYLTFWRRRHLSSYIVLLFTFVKLLFLVNSLVQIYLLNAFLGNDYHLFGFEVIDKFVRGLDWGESKRFPRVTLCDFHIREVGIIHRYTVQCVLPINLFNEKIFLILWFWILLLAAFNIGDFLSWLLRMINVESRTSYIKRKLHMSNAMTPDNERTKSEENKNNDQKIKQFTREFLQEDGCFALRLLARNGQDIIVSDVIDYLFKYYCKKYIDGDTENDQSNDHPSKSVSPNSYHHINTDRSIDHSNTDRLLDHSNRSVPSNSHRFPRQPYTTNRLSSMERSNNYDDDQSNLV</sequence>
<evidence type="ECO:0000256" key="1">
    <source>
        <dbReference type="ARBA" id="ARBA00004651"/>
    </source>
</evidence>
<accession>A0A813YGP1</accession>
<dbReference type="AlphaFoldDB" id="A0A813YGP1"/>
<feature type="compositionally biased region" description="Polar residues" evidence="10">
    <location>
        <begin position="485"/>
        <end position="510"/>
    </location>
</feature>
<keyword evidence="7 9" id="KW-0472">Membrane</keyword>
<feature type="transmembrane region" description="Helical" evidence="9">
    <location>
        <begin position="32"/>
        <end position="50"/>
    </location>
</feature>
<feature type="compositionally biased region" description="Basic and acidic residues" evidence="10">
    <location>
        <begin position="144"/>
        <end position="185"/>
    </location>
</feature>
<dbReference type="PANTHER" id="PTHR11893:SF36">
    <property type="entry name" value="INNEXIN-5"/>
    <property type="match status" value="1"/>
</dbReference>
<dbReference type="Pfam" id="PF00876">
    <property type="entry name" value="Innexin"/>
    <property type="match status" value="1"/>
</dbReference>
<name>A0A813YGP1_9BILA</name>
<dbReference type="PANTHER" id="PTHR11893">
    <property type="entry name" value="INNEXIN"/>
    <property type="match status" value="1"/>
</dbReference>
<evidence type="ECO:0000256" key="10">
    <source>
        <dbReference type="SAM" id="MobiDB-lite"/>
    </source>
</evidence>
<dbReference type="OrthoDB" id="5867527at2759"/>
<evidence type="ECO:0000256" key="5">
    <source>
        <dbReference type="ARBA" id="ARBA00022989"/>
    </source>
</evidence>
<evidence type="ECO:0000313" key="13">
    <source>
        <dbReference type="Proteomes" id="UP000663832"/>
    </source>
</evidence>
<evidence type="ECO:0000313" key="12">
    <source>
        <dbReference type="EMBL" id="CAF1041965.1"/>
    </source>
</evidence>
<proteinExistence type="inferred from homology"/>
<organism evidence="11 14">
    <name type="scientific">Adineta steineri</name>
    <dbReference type="NCBI Taxonomy" id="433720"/>
    <lineage>
        <taxon>Eukaryota</taxon>
        <taxon>Metazoa</taxon>
        <taxon>Spiralia</taxon>
        <taxon>Gnathifera</taxon>
        <taxon>Rotifera</taxon>
        <taxon>Eurotatoria</taxon>
        <taxon>Bdelloidea</taxon>
        <taxon>Adinetida</taxon>
        <taxon>Adinetidae</taxon>
        <taxon>Adineta</taxon>
    </lineage>
</organism>
<feature type="region of interest" description="Disordered" evidence="10">
    <location>
        <begin position="443"/>
        <end position="521"/>
    </location>
</feature>
<evidence type="ECO:0000313" key="14">
    <source>
        <dbReference type="Proteomes" id="UP000663877"/>
    </source>
</evidence>
<evidence type="ECO:0000256" key="7">
    <source>
        <dbReference type="ARBA" id="ARBA00023136"/>
    </source>
</evidence>
<reference evidence="11" key="1">
    <citation type="submission" date="2021-02" db="EMBL/GenBank/DDBJ databases">
        <authorList>
            <person name="Nowell W R."/>
        </authorList>
    </citation>
    <scope>NUCLEOTIDE SEQUENCE</scope>
</reference>
<feature type="transmembrane region" description="Helical" evidence="9">
    <location>
        <begin position="102"/>
        <end position="120"/>
    </location>
</feature>
<gene>
    <name evidence="9" type="primary">inx</name>
    <name evidence="11" type="ORF">BJG266_LOCUS9581</name>
    <name evidence="12" type="ORF">QVE165_LOCUS17120</name>
</gene>
<protein>
    <recommendedName>
        <fullName evidence="9">Innexin</fullName>
    </recommendedName>
</protein>
<comment type="function">
    <text evidence="9">Structural component of the gap junctions.</text>
</comment>
<keyword evidence="13" id="KW-1185">Reference proteome</keyword>
<dbReference type="EMBL" id="CAJNOM010000098">
    <property type="protein sequence ID" value="CAF1041965.1"/>
    <property type="molecule type" value="Genomic_DNA"/>
</dbReference>
<evidence type="ECO:0000256" key="6">
    <source>
        <dbReference type="ARBA" id="ARBA00023065"/>
    </source>
</evidence>
<evidence type="ECO:0000256" key="9">
    <source>
        <dbReference type="RuleBase" id="RU010713"/>
    </source>
</evidence>
<dbReference type="EMBL" id="CAJNOI010000031">
    <property type="protein sequence ID" value="CAF0883967.1"/>
    <property type="molecule type" value="Genomic_DNA"/>
</dbReference>
<feature type="transmembrane region" description="Helical" evidence="9">
    <location>
        <begin position="331"/>
        <end position="355"/>
    </location>
</feature>
<comment type="subcellular location">
    <subcellularLocation>
        <location evidence="1 9">Cell membrane</location>
        <topology evidence="1 9">Multi-pass membrane protein</topology>
    </subcellularLocation>
</comment>
<keyword evidence="3" id="KW-1003">Cell membrane</keyword>
<feature type="compositionally biased region" description="Basic and acidic residues" evidence="10">
    <location>
        <begin position="465"/>
        <end position="484"/>
    </location>
</feature>
<dbReference type="Proteomes" id="UP000663877">
    <property type="component" value="Unassembled WGS sequence"/>
</dbReference>
<keyword evidence="4 9" id="KW-0812">Transmembrane</keyword>
<comment type="caution">
    <text evidence="11">The sequence shown here is derived from an EMBL/GenBank/DDBJ whole genome shotgun (WGS) entry which is preliminary data.</text>
</comment>
<keyword evidence="6 9" id="KW-0406">Ion transport</keyword>
<evidence type="ECO:0000256" key="8">
    <source>
        <dbReference type="ARBA" id="ARBA00023303"/>
    </source>
</evidence>
<dbReference type="PRINTS" id="PR01262">
    <property type="entry name" value="INNEXIN"/>
</dbReference>
<evidence type="ECO:0000256" key="2">
    <source>
        <dbReference type="ARBA" id="ARBA00022448"/>
    </source>
</evidence>
<keyword evidence="2 9" id="KW-0813">Transport</keyword>
<evidence type="ECO:0000313" key="11">
    <source>
        <dbReference type="EMBL" id="CAF0883967.1"/>
    </source>
</evidence>
<dbReference type="InterPro" id="IPR000990">
    <property type="entry name" value="Innexin"/>
</dbReference>